<dbReference type="Gene3D" id="3.30.310.160">
    <property type="entry name" value="YycH protein, domain 2"/>
    <property type="match status" value="1"/>
</dbReference>
<dbReference type="Pfam" id="PF07435">
    <property type="entry name" value="YycH"/>
    <property type="match status" value="1"/>
</dbReference>
<keyword evidence="4" id="KW-1185">Reference proteome</keyword>
<feature type="transmembrane region" description="Helical" evidence="1">
    <location>
        <begin position="9"/>
        <end position="28"/>
    </location>
</feature>
<dbReference type="InterPro" id="IPR042274">
    <property type="entry name" value="YycH/YycI_2"/>
</dbReference>
<evidence type="ECO:0000313" key="4">
    <source>
        <dbReference type="Proteomes" id="UP001597178"/>
    </source>
</evidence>
<feature type="domain" description="Regulatory protein YycH" evidence="2">
    <location>
        <begin position="4"/>
        <end position="435"/>
    </location>
</feature>
<reference evidence="4" key="1">
    <citation type="journal article" date="2019" name="Int. J. Syst. Evol. Microbiol.">
        <title>The Global Catalogue of Microorganisms (GCM) 10K type strain sequencing project: providing services to taxonomists for standard genome sequencing and annotation.</title>
        <authorList>
            <consortium name="The Broad Institute Genomics Platform"/>
            <consortium name="The Broad Institute Genome Sequencing Center for Infectious Disease"/>
            <person name="Wu L."/>
            <person name="Ma J."/>
        </authorList>
    </citation>
    <scope>NUCLEOTIDE SEQUENCE [LARGE SCALE GENOMIC DNA]</scope>
    <source>
        <strain evidence="4">CCUG 54822</strain>
    </source>
</reference>
<evidence type="ECO:0000256" key="1">
    <source>
        <dbReference type="SAM" id="Phobius"/>
    </source>
</evidence>
<proteinExistence type="predicted"/>
<name>A0ABW3ZY34_9BACI</name>
<sequence>MRLETVKTFILSILIGISLLLTFALWSYRPEMGNLTEDVVEDSTDLGGTEETMERLVEPGSIVFRNDGHYFGFADPTDQQSLYSDMQSWVMYNFRTTDSNGPPSEAYQVEFIFPDTIPMNMAGALFTFNEDVEWPDWGFERLFITFNQDTNALNVIFLSEDGEQQATAIVNNSEKYDRLWDDLTAYEGLTEFLEVEAADDPFYIPADEVDVATKSIAVQTIDSGAMVDIMFTNPDIVTRSQVSENEIYFTDSARGIMRVYPNRRTMEFQNPLQSSYAQMEPEALLTQSMTHINDHRGWTDDYHLRDIDVNAETNTVRYQLFYDGYPVFGSNYSTIIEQQYRAEELHQYNRPLYSLENYLGEDDSTTLRSGSQVLEYLDSSSTYDLADLEGIKIGYDLNYRSSADAITLEPAWFMNDNGSWQKIDFSAFDKAEERGD</sequence>
<evidence type="ECO:0000259" key="2">
    <source>
        <dbReference type="Pfam" id="PF07435"/>
    </source>
</evidence>
<dbReference type="EMBL" id="JBHTNH010000028">
    <property type="protein sequence ID" value="MFD1362672.1"/>
    <property type="molecule type" value="Genomic_DNA"/>
</dbReference>
<organism evidence="3 4">
    <name type="scientific">Lentibacillus salinarum</name>
    <dbReference type="NCBI Taxonomy" id="446820"/>
    <lineage>
        <taxon>Bacteria</taxon>
        <taxon>Bacillati</taxon>
        <taxon>Bacillota</taxon>
        <taxon>Bacilli</taxon>
        <taxon>Bacillales</taxon>
        <taxon>Bacillaceae</taxon>
        <taxon>Lentibacillus</taxon>
    </lineage>
</organism>
<keyword evidence="1" id="KW-0812">Transmembrane</keyword>
<comment type="caution">
    <text evidence="3">The sequence shown here is derived from an EMBL/GenBank/DDBJ whole genome shotgun (WGS) entry which is preliminary data.</text>
</comment>
<evidence type="ECO:0000313" key="3">
    <source>
        <dbReference type="EMBL" id="MFD1362672.1"/>
    </source>
</evidence>
<dbReference type="Proteomes" id="UP001597178">
    <property type="component" value="Unassembled WGS sequence"/>
</dbReference>
<protein>
    <submittedName>
        <fullName evidence="3">YycH family regulatory protein</fullName>
    </submittedName>
</protein>
<keyword evidence="1" id="KW-0472">Membrane</keyword>
<dbReference type="InterPro" id="IPR009996">
    <property type="entry name" value="YycH"/>
</dbReference>
<gene>
    <name evidence="3" type="ORF">ACFQ4A_13505</name>
</gene>
<dbReference type="CDD" id="cd15787">
    <property type="entry name" value="YycH_N"/>
    <property type="match status" value="1"/>
</dbReference>
<dbReference type="Gene3D" id="3.10.450.310">
    <property type="match status" value="1"/>
</dbReference>
<keyword evidence="1" id="KW-1133">Transmembrane helix</keyword>
<accession>A0ABW3ZY34</accession>
<dbReference type="RefSeq" id="WP_382401455.1">
    <property type="nucleotide sequence ID" value="NZ_JBHTNH010000028.1"/>
</dbReference>